<proteinExistence type="predicted"/>
<accession>A0AA37PHQ8</accession>
<dbReference type="Proteomes" id="UP001055115">
    <property type="component" value="Unassembled WGS sequence"/>
</dbReference>
<evidence type="ECO:0000256" key="1">
    <source>
        <dbReference type="SAM" id="MobiDB-lite"/>
    </source>
</evidence>
<feature type="region of interest" description="Disordered" evidence="1">
    <location>
        <begin position="45"/>
        <end position="69"/>
    </location>
</feature>
<reference evidence="2 3" key="1">
    <citation type="submission" date="2022-03" db="EMBL/GenBank/DDBJ databases">
        <title>Genome data of Colletotrichum spp.</title>
        <authorList>
            <person name="Utami Y.D."/>
            <person name="Hiruma K."/>
        </authorList>
    </citation>
    <scope>NUCLEOTIDE SEQUENCE [LARGE SCALE GENOMIC DNA]</scope>
    <source>
        <strain evidence="2 3">MAFF 239500</strain>
    </source>
</reference>
<dbReference type="EMBL" id="BQXU01000071">
    <property type="protein sequence ID" value="GKT52550.1"/>
    <property type="molecule type" value="Genomic_DNA"/>
</dbReference>
<protein>
    <submittedName>
        <fullName evidence="2">Uncharacterized protein</fullName>
    </submittedName>
</protein>
<evidence type="ECO:0000313" key="3">
    <source>
        <dbReference type="Proteomes" id="UP001055115"/>
    </source>
</evidence>
<dbReference type="AlphaFoldDB" id="A0AA37PHQ8"/>
<dbReference type="GeneID" id="73333533"/>
<sequence>MGFWSSLVDGVSSAGQWVLNHSGDISSVVGTVTKVAGIAALEEFKEPGATAKGPEAAQNDGKRSDDPPL</sequence>
<feature type="compositionally biased region" description="Basic and acidic residues" evidence="1">
    <location>
        <begin position="60"/>
        <end position="69"/>
    </location>
</feature>
<comment type="caution">
    <text evidence="2">The sequence shown here is derived from an EMBL/GenBank/DDBJ whole genome shotgun (WGS) entry which is preliminary data.</text>
</comment>
<evidence type="ECO:0000313" key="2">
    <source>
        <dbReference type="EMBL" id="GKT52550.1"/>
    </source>
</evidence>
<name>A0AA37PHQ8_9PEZI</name>
<organism evidence="2 3">
    <name type="scientific">Colletotrichum spaethianum</name>
    <dbReference type="NCBI Taxonomy" id="700344"/>
    <lineage>
        <taxon>Eukaryota</taxon>
        <taxon>Fungi</taxon>
        <taxon>Dikarya</taxon>
        <taxon>Ascomycota</taxon>
        <taxon>Pezizomycotina</taxon>
        <taxon>Sordariomycetes</taxon>
        <taxon>Hypocreomycetidae</taxon>
        <taxon>Glomerellales</taxon>
        <taxon>Glomerellaceae</taxon>
        <taxon>Colletotrichum</taxon>
        <taxon>Colletotrichum spaethianum species complex</taxon>
    </lineage>
</organism>
<dbReference type="RefSeq" id="XP_049134900.1">
    <property type="nucleotide sequence ID" value="XM_049278943.1"/>
</dbReference>
<gene>
    <name evidence="2" type="ORF">ColSpa_12731</name>
</gene>
<keyword evidence="3" id="KW-1185">Reference proteome</keyword>